<dbReference type="AlphaFoldDB" id="A0A5J5A4L5"/>
<evidence type="ECO:0000256" key="2">
    <source>
        <dbReference type="ARBA" id="ARBA00007590"/>
    </source>
</evidence>
<proteinExistence type="inferred from homology"/>
<dbReference type="PANTHER" id="PTHR12668">
    <property type="entry name" value="TRANSMEMBRANE PROTEIN 14, 15"/>
    <property type="match status" value="1"/>
</dbReference>
<evidence type="ECO:0008006" key="9">
    <source>
        <dbReference type="Google" id="ProtNLM"/>
    </source>
</evidence>
<dbReference type="InterPro" id="IPR044890">
    <property type="entry name" value="TMEM14_sf"/>
</dbReference>
<dbReference type="Proteomes" id="UP000325577">
    <property type="component" value="Linkage Group LG3"/>
</dbReference>
<comment type="subcellular location">
    <subcellularLocation>
        <location evidence="1">Membrane</location>
    </subcellularLocation>
</comment>
<evidence type="ECO:0000256" key="6">
    <source>
        <dbReference type="SAM" id="Phobius"/>
    </source>
</evidence>
<evidence type="ECO:0000313" key="7">
    <source>
        <dbReference type="EMBL" id="KAA8526045.1"/>
    </source>
</evidence>
<dbReference type="InterPro" id="IPR005349">
    <property type="entry name" value="TMEM14"/>
</dbReference>
<keyword evidence="3 6" id="KW-0812">Transmembrane</keyword>
<evidence type="ECO:0000256" key="5">
    <source>
        <dbReference type="ARBA" id="ARBA00023136"/>
    </source>
</evidence>
<sequence>MTGCCAFLIPAAVTGQSFKFPQLGRGNDGRRRRLSGISFAFAAPSSSTKFRERRRSFNGKSNSTNNRFRCNSQLVADLAPATSAAYGVLLFGGGLFAFTRSGSKGSLLGGLTGAALMATAYFLMQAPETKAIGESLGFGSALLFAFVFGIRLSATRKITPAGPLLGLSICALAVFISAYLQDSL</sequence>
<organism evidence="7 8">
    <name type="scientific">Nyssa sinensis</name>
    <dbReference type="NCBI Taxonomy" id="561372"/>
    <lineage>
        <taxon>Eukaryota</taxon>
        <taxon>Viridiplantae</taxon>
        <taxon>Streptophyta</taxon>
        <taxon>Embryophyta</taxon>
        <taxon>Tracheophyta</taxon>
        <taxon>Spermatophyta</taxon>
        <taxon>Magnoliopsida</taxon>
        <taxon>eudicotyledons</taxon>
        <taxon>Gunneridae</taxon>
        <taxon>Pentapetalae</taxon>
        <taxon>asterids</taxon>
        <taxon>Cornales</taxon>
        <taxon>Nyssaceae</taxon>
        <taxon>Nyssa</taxon>
    </lineage>
</organism>
<evidence type="ECO:0000313" key="8">
    <source>
        <dbReference type="Proteomes" id="UP000325577"/>
    </source>
</evidence>
<accession>A0A5J5A4L5</accession>
<evidence type="ECO:0000256" key="4">
    <source>
        <dbReference type="ARBA" id="ARBA00022989"/>
    </source>
</evidence>
<dbReference type="PANTHER" id="PTHR12668:SF38">
    <property type="entry name" value="PROTEIN FATTY ACID EXPORT 4, CHLOROPLASTIC"/>
    <property type="match status" value="1"/>
</dbReference>
<keyword evidence="4 6" id="KW-1133">Transmembrane helix</keyword>
<dbReference type="GO" id="GO:0009706">
    <property type="term" value="C:chloroplast inner membrane"/>
    <property type="evidence" value="ECO:0007669"/>
    <property type="project" value="TreeGrafter"/>
</dbReference>
<dbReference type="Gene3D" id="1.10.10.1740">
    <property type="entry name" value="Transmembrane protein 14-like"/>
    <property type="match status" value="1"/>
</dbReference>
<keyword evidence="8" id="KW-1185">Reference proteome</keyword>
<feature type="transmembrane region" description="Helical" evidence="6">
    <location>
        <begin position="136"/>
        <end position="154"/>
    </location>
</feature>
<feature type="transmembrane region" description="Helical" evidence="6">
    <location>
        <begin position="161"/>
        <end position="180"/>
    </location>
</feature>
<feature type="transmembrane region" description="Helical" evidence="6">
    <location>
        <begin position="78"/>
        <end position="98"/>
    </location>
</feature>
<reference evidence="7 8" key="1">
    <citation type="submission" date="2019-09" db="EMBL/GenBank/DDBJ databases">
        <title>A chromosome-level genome assembly of the Chinese tupelo Nyssa sinensis.</title>
        <authorList>
            <person name="Yang X."/>
            <person name="Kang M."/>
            <person name="Yang Y."/>
            <person name="Xiong H."/>
            <person name="Wang M."/>
            <person name="Zhang Z."/>
            <person name="Wang Z."/>
            <person name="Wu H."/>
            <person name="Ma T."/>
            <person name="Liu J."/>
            <person name="Xi Z."/>
        </authorList>
    </citation>
    <scope>NUCLEOTIDE SEQUENCE [LARGE SCALE GENOMIC DNA]</scope>
    <source>
        <strain evidence="7">J267</strain>
        <tissue evidence="7">Leaf</tissue>
    </source>
</reference>
<dbReference type="Pfam" id="PF03647">
    <property type="entry name" value="Tmemb_14"/>
    <property type="match status" value="1"/>
</dbReference>
<comment type="similarity">
    <text evidence="2">Belongs to the TMEM14 family.</text>
</comment>
<dbReference type="OrthoDB" id="5620at2759"/>
<evidence type="ECO:0000256" key="1">
    <source>
        <dbReference type="ARBA" id="ARBA00004370"/>
    </source>
</evidence>
<protein>
    <recommendedName>
        <fullName evidence="9">Protein FATTY ACID EXPORT 4, chloroplastic</fullName>
    </recommendedName>
</protein>
<gene>
    <name evidence="7" type="ORF">F0562_007855</name>
</gene>
<keyword evidence="5 6" id="KW-0472">Membrane</keyword>
<name>A0A5J5A4L5_9ASTE</name>
<feature type="transmembrane region" description="Helical" evidence="6">
    <location>
        <begin position="105"/>
        <end position="124"/>
    </location>
</feature>
<dbReference type="EMBL" id="CM018046">
    <property type="protein sequence ID" value="KAA8526045.1"/>
    <property type="molecule type" value="Genomic_DNA"/>
</dbReference>
<evidence type="ECO:0000256" key="3">
    <source>
        <dbReference type="ARBA" id="ARBA00022692"/>
    </source>
</evidence>
<dbReference type="GO" id="GO:0015245">
    <property type="term" value="F:fatty acid transmembrane transporter activity"/>
    <property type="evidence" value="ECO:0007669"/>
    <property type="project" value="TreeGrafter"/>
</dbReference>